<protein>
    <submittedName>
        <fullName evidence="2">VTT domain-containing protein</fullName>
    </submittedName>
</protein>
<keyword evidence="3" id="KW-1185">Reference proteome</keyword>
<reference evidence="3" key="1">
    <citation type="submission" date="2020-07" db="EMBL/GenBank/DDBJ databases">
        <title>A new Micromonospora strain with potent antibiotic activity isolated from the microbiome of a mid-Atlantic deep-sea sponge.</title>
        <authorList>
            <person name="Back C.R."/>
            <person name="Stennett H.L."/>
            <person name="Williams S.E."/>
            <person name="Wang L."/>
            <person name="Ojeda Gomez J."/>
            <person name="Abdulle O.M."/>
            <person name="Duffy T."/>
            <person name="Hendry K.R."/>
            <person name="Powell D."/>
            <person name="Stach J.E."/>
            <person name="Essex-Lopresti A.E."/>
            <person name="Willis C.L."/>
            <person name="Curnow P."/>
            <person name="Race P.R."/>
        </authorList>
    </citation>
    <scope>NUCLEOTIDE SEQUENCE [LARGE SCALE GENOMIC DNA]</scope>
    <source>
        <strain evidence="3">28ISP2-46</strain>
    </source>
</reference>
<organism evidence="2 3">
    <name type="scientific">Micromonospora robiginosa</name>
    <dbReference type="NCBI Taxonomy" id="2749844"/>
    <lineage>
        <taxon>Bacteria</taxon>
        <taxon>Bacillati</taxon>
        <taxon>Actinomycetota</taxon>
        <taxon>Actinomycetes</taxon>
        <taxon>Micromonosporales</taxon>
        <taxon>Micromonosporaceae</taxon>
        <taxon>Micromonospora</taxon>
    </lineage>
</organism>
<keyword evidence="1" id="KW-0812">Transmembrane</keyword>
<dbReference type="AlphaFoldDB" id="A0A7L6B3M0"/>
<feature type="transmembrane region" description="Helical" evidence="1">
    <location>
        <begin position="39"/>
        <end position="60"/>
    </location>
</feature>
<dbReference type="KEGG" id="mfeu:H1D33_25080"/>
<reference evidence="2 3" key="2">
    <citation type="journal article" date="2021" name="Mar. Drugs">
        <title>A New Micromonospora Strain with Antibiotic Activity Isolated from the Microbiome of a Mid-Atlantic Deep-Sea Sponge.</title>
        <authorList>
            <person name="Back C.R."/>
            <person name="Stennett H.L."/>
            <person name="Williams S.E."/>
            <person name="Wang L."/>
            <person name="Ojeda Gomez J."/>
            <person name="Abdulle O.M."/>
            <person name="Duffy T."/>
            <person name="Neal C."/>
            <person name="Mantell J."/>
            <person name="Jepson M.A."/>
            <person name="Hendry K.R."/>
            <person name="Powell D."/>
            <person name="Stach J.E.M."/>
            <person name="Essex-Lopresti A.E."/>
            <person name="Willis C.L."/>
            <person name="Curnow P."/>
            <person name="Race P.R."/>
        </authorList>
    </citation>
    <scope>NUCLEOTIDE SEQUENCE [LARGE SCALE GENOMIC DNA]</scope>
    <source>
        <strain evidence="2 3">28ISP2-46</strain>
    </source>
</reference>
<accession>A0A7L6B3M0</accession>
<evidence type="ECO:0000313" key="2">
    <source>
        <dbReference type="EMBL" id="QLQ36526.1"/>
    </source>
</evidence>
<sequence length="173" mass="17780">MIGILAAALGVGFVSAFFPGLPAEPYLIGAVATTSAHPVPLALATAVGQSAGKLVILLAVRGTLHAPALRQWIEKKRAALAERAARDAARDDPGPLRRLGARLVKLAQLNRTTVAAPLLLVSAIVGIPPLIVMTFTAAAGQMSAPAFLATCLTGRSVRMLIIAFAPSLLVGHL</sequence>
<dbReference type="Proteomes" id="UP000510844">
    <property type="component" value="Chromosome"/>
</dbReference>
<proteinExistence type="predicted"/>
<dbReference type="RefSeq" id="WP_181569041.1">
    <property type="nucleotide sequence ID" value="NZ_CP059322.2"/>
</dbReference>
<feature type="transmembrane region" description="Helical" evidence="1">
    <location>
        <begin position="118"/>
        <end position="140"/>
    </location>
</feature>
<gene>
    <name evidence="2" type="ORF">H1D33_25080</name>
</gene>
<evidence type="ECO:0000313" key="3">
    <source>
        <dbReference type="Proteomes" id="UP000510844"/>
    </source>
</evidence>
<keyword evidence="1" id="KW-0472">Membrane</keyword>
<name>A0A7L6B3M0_9ACTN</name>
<dbReference type="EMBL" id="CP059322">
    <property type="protein sequence ID" value="QLQ36526.1"/>
    <property type="molecule type" value="Genomic_DNA"/>
</dbReference>
<evidence type="ECO:0000256" key="1">
    <source>
        <dbReference type="SAM" id="Phobius"/>
    </source>
</evidence>
<keyword evidence="1" id="KW-1133">Transmembrane helix</keyword>